<evidence type="ECO:0000313" key="12">
    <source>
        <dbReference type="Proteomes" id="UP000182379"/>
    </source>
</evidence>
<evidence type="ECO:0000256" key="7">
    <source>
        <dbReference type="ARBA" id="ARBA00034754"/>
    </source>
</evidence>
<dbReference type="InterPro" id="IPR008921">
    <property type="entry name" value="DNA_pol3_clamp-load_cplx_C"/>
</dbReference>
<feature type="domain" description="DNA polymerase III delta N-terminal" evidence="9">
    <location>
        <begin position="35"/>
        <end position="151"/>
    </location>
</feature>
<evidence type="ECO:0000256" key="6">
    <source>
        <dbReference type="ARBA" id="ARBA00022932"/>
    </source>
</evidence>
<evidence type="ECO:0000256" key="8">
    <source>
        <dbReference type="ARBA" id="ARBA00049244"/>
    </source>
</evidence>
<evidence type="ECO:0000256" key="3">
    <source>
        <dbReference type="ARBA" id="ARBA00022679"/>
    </source>
</evidence>
<keyword evidence="5" id="KW-0235">DNA replication</keyword>
<protein>
    <recommendedName>
        <fullName evidence="2">DNA polymerase III subunit delta</fullName>
        <ecNumber evidence="1">2.7.7.7</ecNumber>
    </recommendedName>
</protein>
<dbReference type="Pfam" id="PF06144">
    <property type="entry name" value="DNA_pol3_delta"/>
    <property type="match status" value="1"/>
</dbReference>
<reference evidence="11 12" key="1">
    <citation type="submission" date="2016-10" db="EMBL/GenBank/DDBJ databases">
        <authorList>
            <person name="Varghese N."/>
            <person name="Submissions S."/>
        </authorList>
    </citation>
    <scope>NUCLEOTIDE SEQUENCE [LARGE SCALE GENOMIC DNA]</scope>
    <source>
        <strain evidence="11 12">WCC6</strain>
    </source>
</reference>
<dbReference type="GO" id="GO:0003887">
    <property type="term" value="F:DNA-directed DNA polymerase activity"/>
    <property type="evidence" value="ECO:0007669"/>
    <property type="project" value="UniProtKB-KW"/>
</dbReference>
<dbReference type="EC" id="2.7.7.7" evidence="1"/>
<sequence>MNTTADVFLESLRKNPACPHVVVAWGEEEYFRKAVGRAFRQRAFAPGEEPTEWSFQKDFQMEALGEAINTMPFFGGGNWVVIEDPRVLTEKAPARKTGTKGKGKKATPLEQFTELLSDVPDYAYVFCLCTKLDKRQGFYKAMSRKAVVVECPTLRSYQLQPWLRSQADQYGARFTPDALNLIQEYASAADTVPLLFLQQEIAKIALYAGERKLWQAEDVAQMFSQLPEISGFALGNAVEERKLDKVLLLLKEERKNSGSDGITGLAMRLFASLRRLLQVKEMVKQGARQDAIASTLKMHPYAVKLAMQHSNYFSEESLQNGMVQLARLTADSRQGGRTWSRLEEVLVTLVGRS</sequence>
<dbReference type="Pfam" id="PF21694">
    <property type="entry name" value="DNA_pol3_delta_C"/>
    <property type="match status" value="1"/>
</dbReference>
<dbReference type="GO" id="GO:0009360">
    <property type="term" value="C:DNA polymerase III complex"/>
    <property type="evidence" value="ECO:0007669"/>
    <property type="project" value="InterPro"/>
</dbReference>
<dbReference type="InterPro" id="IPR010372">
    <property type="entry name" value="DNA_pol3_delta_N"/>
</dbReference>
<organism evidence="11 12">
    <name type="scientific">Acidaminococcus fermentans</name>
    <dbReference type="NCBI Taxonomy" id="905"/>
    <lineage>
        <taxon>Bacteria</taxon>
        <taxon>Bacillati</taxon>
        <taxon>Bacillota</taxon>
        <taxon>Negativicutes</taxon>
        <taxon>Acidaminococcales</taxon>
        <taxon>Acidaminococcaceae</taxon>
        <taxon>Acidaminococcus</taxon>
    </lineage>
</organism>
<accession>A0A1H2TF05</accession>
<dbReference type="SUPFAM" id="SSF52540">
    <property type="entry name" value="P-loop containing nucleoside triphosphate hydrolases"/>
    <property type="match status" value="1"/>
</dbReference>
<dbReference type="InterPro" id="IPR027417">
    <property type="entry name" value="P-loop_NTPase"/>
</dbReference>
<dbReference type="InterPro" id="IPR048466">
    <property type="entry name" value="DNA_pol3_delta-like_C"/>
</dbReference>
<dbReference type="SUPFAM" id="SSF48019">
    <property type="entry name" value="post-AAA+ oligomerization domain-like"/>
    <property type="match status" value="1"/>
</dbReference>
<evidence type="ECO:0000259" key="9">
    <source>
        <dbReference type="Pfam" id="PF06144"/>
    </source>
</evidence>
<comment type="catalytic activity">
    <reaction evidence="8">
        <text>DNA(n) + a 2'-deoxyribonucleoside 5'-triphosphate = DNA(n+1) + diphosphate</text>
        <dbReference type="Rhea" id="RHEA:22508"/>
        <dbReference type="Rhea" id="RHEA-COMP:17339"/>
        <dbReference type="Rhea" id="RHEA-COMP:17340"/>
        <dbReference type="ChEBI" id="CHEBI:33019"/>
        <dbReference type="ChEBI" id="CHEBI:61560"/>
        <dbReference type="ChEBI" id="CHEBI:173112"/>
        <dbReference type="EC" id="2.7.7.7"/>
    </reaction>
</comment>
<dbReference type="AlphaFoldDB" id="A0A1H2TF05"/>
<proteinExistence type="inferred from homology"/>
<keyword evidence="4" id="KW-0548">Nucleotidyltransferase</keyword>
<dbReference type="Gene3D" id="1.20.272.10">
    <property type="match status" value="1"/>
</dbReference>
<evidence type="ECO:0000256" key="2">
    <source>
        <dbReference type="ARBA" id="ARBA00017703"/>
    </source>
</evidence>
<feature type="domain" description="DNA polymerase III delta subunit-like C-terminal" evidence="10">
    <location>
        <begin position="231"/>
        <end position="346"/>
    </location>
</feature>
<dbReference type="GO" id="GO:0003677">
    <property type="term" value="F:DNA binding"/>
    <property type="evidence" value="ECO:0007669"/>
    <property type="project" value="InterPro"/>
</dbReference>
<dbReference type="Gene3D" id="3.40.50.300">
    <property type="entry name" value="P-loop containing nucleotide triphosphate hydrolases"/>
    <property type="match status" value="1"/>
</dbReference>
<comment type="similarity">
    <text evidence="7">Belongs to the DNA polymerase HolA subunit family.</text>
</comment>
<dbReference type="Gene3D" id="1.10.8.60">
    <property type="match status" value="1"/>
</dbReference>
<dbReference type="GO" id="GO:0006261">
    <property type="term" value="P:DNA-templated DNA replication"/>
    <property type="evidence" value="ECO:0007669"/>
    <property type="project" value="TreeGrafter"/>
</dbReference>
<evidence type="ECO:0000259" key="10">
    <source>
        <dbReference type="Pfam" id="PF21694"/>
    </source>
</evidence>
<dbReference type="Proteomes" id="UP000182379">
    <property type="component" value="Unassembled WGS sequence"/>
</dbReference>
<keyword evidence="6" id="KW-0239">DNA-directed DNA polymerase</keyword>
<dbReference type="NCBIfam" id="TIGR01128">
    <property type="entry name" value="holA"/>
    <property type="match status" value="1"/>
</dbReference>
<evidence type="ECO:0000256" key="4">
    <source>
        <dbReference type="ARBA" id="ARBA00022695"/>
    </source>
</evidence>
<keyword evidence="3" id="KW-0808">Transferase</keyword>
<name>A0A1H2TF05_ACIFE</name>
<dbReference type="PANTHER" id="PTHR34388">
    <property type="entry name" value="DNA POLYMERASE III SUBUNIT DELTA"/>
    <property type="match status" value="1"/>
</dbReference>
<evidence type="ECO:0000256" key="1">
    <source>
        <dbReference type="ARBA" id="ARBA00012417"/>
    </source>
</evidence>
<evidence type="ECO:0000313" key="11">
    <source>
        <dbReference type="EMBL" id="SDW42265.1"/>
    </source>
</evidence>
<dbReference type="InterPro" id="IPR005790">
    <property type="entry name" value="DNA_polIII_delta"/>
</dbReference>
<dbReference type="PANTHER" id="PTHR34388:SF1">
    <property type="entry name" value="DNA POLYMERASE III SUBUNIT DELTA"/>
    <property type="match status" value="1"/>
</dbReference>
<dbReference type="RefSeq" id="WP_074704149.1">
    <property type="nucleotide sequence ID" value="NZ_CAMEFB010000016.1"/>
</dbReference>
<gene>
    <name evidence="11" type="ORF">SAMN05216495_101202</name>
</gene>
<evidence type="ECO:0000256" key="5">
    <source>
        <dbReference type="ARBA" id="ARBA00022705"/>
    </source>
</evidence>
<comment type="caution">
    <text evidence="11">The sequence shown here is derived from an EMBL/GenBank/DDBJ whole genome shotgun (WGS) entry which is preliminary data.</text>
</comment>
<dbReference type="EMBL" id="FNOP01000001">
    <property type="protein sequence ID" value="SDW42265.1"/>
    <property type="molecule type" value="Genomic_DNA"/>
</dbReference>